<sequence>MSALSCRMRSDALRASISPTEQH</sequence>
<proteinExistence type="predicted"/>
<evidence type="ECO:0000313" key="2">
    <source>
        <dbReference type="EMBL" id="JAH00800.1"/>
    </source>
</evidence>
<organism evidence="2">
    <name type="scientific">Anguilla anguilla</name>
    <name type="common">European freshwater eel</name>
    <name type="synonym">Muraena anguilla</name>
    <dbReference type="NCBI Taxonomy" id="7936"/>
    <lineage>
        <taxon>Eukaryota</taxon>
        <taxon>Metazoa</taxon>
        <taxon>Chordata</taxon>
        <taxon>Craniata</taxon>
        <taxon>Vertebrata</taxon>
        <taxon>Euteleostomi</taxon>
        <taxon>Actinopterygii</taxon>
        <taxon>Neopterygii</taxon>
        <taxon>Teleostei</taxon>
        <taxon>Anguilliformes</taxon>
        <taxon>Anguillidae</taxon>
        <taxon>Anguilla</taxon>
    </lineage>
</organism>
<name>A0A0E9P9R8_ANGAN</name>
<accession>A0A0E9P9R8</accession>
<feature type="region of interest" description="Disordered" evidence="1">
    <location>
        <begin position="1"/>
        <end position="23"/>
    </location>
</feature>
<protein>
    <submittedName>
        <fullName evidence="2">Uncharacterized protein</fullName>
    </submittedName>
</protein>
<dbReference type="EMBL" id="GBXM01107777">
    <property type="protein sequence ID" value="JAH00800.1"/>
    <property type="molecule type" value="Transcribed_RNA"/>
</dbReference>
<reference evidence="2" key="1">
    <citation type="submission" date="2014-11" db="EMBL/GenBank/DDBJ databases">
        <authorList>
            <person name="Amaro Gonzalez C."/>
        </authorList>
    </citation>
    <scope>NUCLEOTIDE SEQUENCE</scope>
</reference>
<evidence type="ECO:0000256" key="1">
    <source>
        <dbReference type="SAM" id="MobiDB-lite"/>
    </source>
</evidence>
<dbReference type="AlphaFoldDB" id="A0A0E9P9R8"/>
<reference evidence="2" key="2">
    <citation type="journal article" date="2015" name="Fish Shellfish Immunol.">
        <title>Early steps in the European eel (Anguilla anguilla)-Vibrio vulnificus interaction in the gills: Role of the RtxA13 toxin.</title>
        <authorList>
            <person name="Callol A."/>
            <person name="Pajuelo D."/>
            <person name="Ebbesson L."/>
            <person name="Teles M."/>
            <person name="MacKenzie S."/>
            <person name="Amaro C."/>
        </authorList>
    </citation>
    <scope>NUCLEOTIDE SEQUENCE</scope>
</reference>